<keyword evidence="2" id="KW-1185">Reference proteome</keyword>
<comment type="caution">
    <text evidence="1">The sequence shown here is derived from an EMBL/GenBank/DDBJ whole genome shotgun (WGS) entry which is preliminary data.</text>
</comment>
<dbReference type="OrthoDB" id="4426724at2759"/>
<evidence type="ECO:0000313" key="2">
    <source>
        <dbReference type="Proteomes" id="UP000028545"/>
    </source>
</evidence>
<dbReference type="VEuPathDB" id="FungiDB:SAPIO_CDS2403"/>
<dbReference type="SUPFAM" id="SSF55486">
    <property type="entry name" value="Metalloproteases ('zincins'), catalytic domain"/>
    <property type="match status" value="1"/>
</dbReference>
<accession>A0A084GCE9</accession>
<protein>
    <submittedName>
        <fullName evidence="1">Uncharacterized protein</fullName>
    </submittedName>
</protein>
<name>A0A084GCE9_PSEDA</name>
<dbReference type="Pfam" id="PF13376">
    <property type="entry name" value="OmdA"/>
    <property type="match status" value="1"/>
</dbReference>
<dbReference type="AlphaFoldDB" id="A0A084GCE9"/>
<dbReference type="EMBL" id="JOWA01000086">
    <property type="protein sequence ID" value="KEZ45011.1"/>
    <property type="molecule type" value="Genomic_DNA"/>
</dbReference>
<dbReference type="GeneID" id="27721475"/>
<dbReference type="KEGG" id="sapo:SAPIO_CDS2403"/>
<reference evidence="1 2" key="1">
    <citation type="journal article" date="2014" name="Genome Announc.">
        <title>Draft genome sequence of the pathogenic fungus Scedosporium apiospermum.</title>
        <authorList>
            <person name="Vandeputte P."/>
            <person name="Ghamrawi S."/>
            <person name="Rechenmann M."/>
            <person name="Iltis A."/>
            <person name="Giraud S."/>
            <person name="Fleury M."/>
            <person name="Thornton C."/>
            <person name="Delhaes L."/>
            <person name="Meyer W."/>
            <person name="Papon N."/>
            <person name="Bouchara J.P."/>
        </authorList>
    </citation>
    <scope>NUCLEOTIDE SEQUENCE [LARGE SCALE GENOMIC DNA]</scope>
    <source>
        <strain evidence="1 2">IHEM 14462</strain>
    </source>
</reference>
<dbReference type="Proteomes" id="UP000028545">
    <property type="component" value="Unassembled WGS sequence"/>
</dbReference>
<sequence length="283" mass="31550">MITTELPGGKVHDLPEDLADALVADETAKTAWLDITVLARNEFICWINDAKQKATRERRIRRTVEELNEGKRRPCCWPGCSHRERNGHYNSTDLSNIASIRANPQTIMHLHLLASIWAHASLASAVITWQLQKSPNPTQDQADAYSRIESAMTLAVERYTKFAVRPNKALTVQYVPSVATADGNYNGNIRFGSNRSYMNERTALHEISHTLGIGQTQAFDARCSTNNWPSATELLKSWDGPAAKINCGGGHIWPYGLNYDDEMSETNADRHCQLIDAMLGDGL</sequence>
<gene>
    <name evidence="1" type="ORF">SAPIO_CDS2403</name>
</gene>
<dbReference type="RefSeq" id="XP_016644810.1">
    <property type="nucleotide sequence ID" value="XM_016785434.1"/>
</dbReference>
<dbReference type="HOGENOM" id="CLU_984056_0_0_1"/>
<proteinExistence type="predicted"/>
<evidence type="ECO:0000313" key="1">
    <source>
        <dbReference type="EMBL" id="KEZ45011.1"/>
    </source>
</evidence>
<organism evidence="1 2">
    <name type="scientific">Pseudallescheria apiosperma</name>
    <name type="common">Scedosporium apiospermum</name>
    <dbReference type="NCBI Taxonomy" id="563466"/>
    <lineage>
        <taxon>Eukaryota</taxon>
        <taxon>Fungi</taxon>
        <taxon>Dikarya</taxon>
        <taxon>Ascomycota</taxon>
        <taxon>Pezizomycotina</taxon>
        <taxon>Sordariomycetes</taxon>
        <taxon>Hypocreomycetidae</taxon>
        <taxon>Microascales</taxon>
        <taxon>Microascaceae</taxon>
        <taxon>Scedosporium</taxon>
    </lineage>
</organism>